<accession>A0A199V571</accession>
<evidence type="ECO:0000256" key="1">
    <source>
        <dbReference type="SAM" id="MobiDB-lite"/>
    </source>
</evidence>
<gene>
    <name evidence="2" type="ORF">ACMD2_16906</name>
</gene>
<name>A0A199V571_ANACO</name>
<comment type="caution">
    <text evidence="2">The sequence shown here is derived from an EMBL/GenBank/DDBJ whole genome shotgun (WGS) entry which is preliminary data.</text>
</comment>
<evidence type="ECO:0000313" key="3">
    <source>
        <dbReference type="Proteomes" id="UP000092600"/>
    </source>
</evidence>
<feature type="compositionally biased region" description="Basic and acidic residues" evidence="1">
    <location>
        <begin position="126"/>
        <end position="137"/>
    </location>
</feature>
<sequence>MRVLSYFAASDAVVHPRRPARVCGGRRRRAREVDARALRARPPQLLGDESDDLLYLVLTLRRAPALSRTNPLLLPLPTPSSPRPSPSPSPSFSVCLFAPTPGGRRRRAGRRRASPSPSPTPSPLRPRSDFKPFEARRRLCASTTSSSRPPRPPLLPASSASPSSARRRTPPSRPLRPGWPLQLRRLLRSTFLYLRSGTCCAVKVGRLYMDPDLVVDNVLAVADAAAPPARKWPTSARSTSRRSIPSPCPSTRSCPSRA</sequence>
<feature type="compositionally biased region" description="Basic residues" evidence="1">
    <location>
        <begin position="103"/>
        <end position="113"/>
    </location>
</feature>
<dbReference type="SUPFAM" id="SSF56808">
    <property type="entry name" value="Ribosomal protein L1"/>
    <property type="match status" value="1"/>
</dbReference>
<organism evidence="2 3">
    <name type="scientific">Ananas comosus</name>
    <name type="common">Pineapple</name>
    <name type="synonym">Ananas ananas</name>
    <dbReference type="NCBI Taxonomy" id="4615"/>
    <lineage>
        <taxon>Eukaryota</taxon>
        <taxon>Viridiplantae</taxon>
        <taxon>Streptophyta</taxon>
        <taxon>Embryophyta</taxon>
        <taxon>Tracheophyta</taxon>
        <taxon>Spermatophyta</taxon>
        <taxon>Magnoliopsida</taxon>
        <taxon>Liliopsida</taxon>
        <taxon>Poales</taxon>
        <taxon>Bromeliaceae</taxon>
        <taxon>Bromelioideae</taxon>
        <taxon>Ananas</taxon>
    </lineage>
</organism>
<dbReference type="STRING" id="4615.A0A199V571"/>
<feature type="compositionally biased region" description="Pro residues" evidence="1">
    <location>
        <begin position="74"/>
        <end position="89"/>
    </location>
</feature>
<reference evidence="2 3" key="1">
    <citation type="journal article" date="2016" name="DNA Res.">
        <title>The draft genome of MD-2 pineapple using hybrid error correction of long reads.</title>
        <authorList>
            <person name="Redwan R.M."/>
            <person name="Saidin A."/>
            <person name="Kumar S.V."/>
        </authorList>
    </citation>
    <scope>NUCLEOTIDE SEQUENCE [LARGE SCALE GENOMIC DNA]</scope>
    <source>
        <strain evidence="3">cv. MD2</strain>
        <tissue evidence="2">Leaf</tissue>
    </source>
</reference>
<protein>
    <submittedName>
        <fullName evidence="2">Uncharacterized protein</fullName>
    </submittedName>
</protein>
<dbReference type="Proteomes" id="UP000092600">
    <property type="component" value="Unassembled WGS sequence"/>
</dbReference>
<proteinExistence type="predicted"/>
<feature type="region of interest" description="Disordered" evidence="1">
    <location>
        <begin position="70"/>
        <end position="178"/>
    </location>
</feature>
<evidence type="ECO:0000313" key="2">
    <source>
        <dbReference type="EMBL" id="OAY72010.1"/>
    </source>
</evidence>
<dbReference type="InterPro" id="IPR023674">
    <property type="entry name" value="Ribosomal_uL1-like"/>
</dbReference>
<dbReference type="AlphaFoldDB" id="A0A199V571"/>
<feature type="region of interest" description="Disordered" evidence="1">
    <location>
        <begin position="226"/>
        <end position="258"/>
    </location>
</feature>
<dbReference type="EMBL" id="LSRQ01003265">
    <property type="protein sequence ID" value="OAY72010.1"/>
    <property type="molecule type" value="Genomic_DNA"/>
</dbReference>